<proteinExistence type="predicted"/>
<dbReference type="Gene3D" id="3.40.430.10">
    <property type="entry name" value="Dihydrofolate Reductase, subunit A"/>
    <property type="match status" value="1"/>
</dbReference>
<organism evidence="2 3">
    <name type="scientific">Rubrivirga marina</name>
    <dbReference type="NCBI Taxonomy" id="1196024"/>
    <lineage>
        <taxon>Bacteria</taxon>
        <taxon>Pseudomonadati</taxon>
        <taxon>Rhodothermota</taxon>
        <taxon>Rhodothermia</taxon>
        <taxon>Rhodothermales</taxon>
        <taxon>Rubricoccaceae</taxon>
        <taxon>Rubrivirga</taxon>
    </lineage>
</organism>
<comment type="caution">
    <text evidence="2">The sequence shown here is derived from an EMBL/GenBank/DDBJ whole genome shotgun (WGS) entry which is preliminary data.</text>
</comment>
<dbReference type="GO" id="GO:0009231">
    <property type="term" value="P:riboflavin biosynthetic process"/>
    <property type="evidence" value="ECO:0007669"/>
    <property type="project" value="InterPro"/>
</dbReference>
<reference evidence="2 3" key="1">
    <citation type="submission" date="2016-11" db="EMBL/GenBank/DDBJ databases">
        <title>Study of marine rhodopsin-containing bacteria.</title>
        <authorList>
            <person name="Yoshizawa S."/>
            <person name="Kumagai Y."/>
            <person name="Kogure K."/>
        </authorList>
    </citation>
    <scope>NUCLEOTIDE SEQUENCE [LARGE SCALE GENOMIC DNA]</scope>
    <source>
        <strain evidence="2 3">SAORIC-28</strain>
    </source>
</reference>
<gene>
    <name evidence="2" type="ORF">BSZ37_12600</name>
</gene>
<name>A0A271J113_9BACT</name>
<dbReference type="PANTHER" id="PTHR38011">
    <property type="entry name" value="DIHYDROFOLATE REDUCTASE FAMILY PROTEIN (AFU_ORTHOLOGUE AFUA_8G06820)"/>
    <property type="match status" value="1"/>
</dbReference>
<dbReference type="RefSeq" id="WP_095510876.1">
    <property type="nucleotide sequence ID" value="NZ_MQWD01000001.1"/>
</dbReference>
<dbReference type="OrthoDB" id="195113at2"/>
<evidence type="ECO:0000313" key="3">
    <source>
        <dbReference type="Proteomes" id="UP000216339"/>
    </source>
</evidence>
<evidence type="ECO:0000259" key="1">
    <source>
        <dbReference type="Pfam" id="PF01872"/>
    </source>
</evidence>
<dbReference type="SUPFAM" id="SSF53597">
    <property type="entry name" value="Dihydrofolate reductase-like"/>
    <property type="match status" value="1"/>
</dbReference>
<dbReference type="Proteomes" id="UP000216339">
    <property type="component" value="Unassembled WGS sequence"/>
</dbReference>
<evidence type="ECO:0000313" key="2">
    <source>
        <dbReference type="EMBL" id="PAP77211.1"/>
    </source>
</evidence>
<dbReference type="EMBL" id="MQWD01000001">
    <property type="protein sequence ID" value="PAP77211.1"/>
    <property type="molecule type" value="Genomic_DNA"/>
</dbReference>
<dbReference type="InterPro" id="IPR050765">
    <property type="entry name" value="Riboflavin_Biosynth_HTPR"/>
</dbReference>
<feature type="domain" description="Bacterial bifunctional deaminase-reductase C-terminal" evidence="1">
    <location>
        <begin position="9"/>
        <end position="177"/>
    </location>
</feature>
<dbReference type="PANTHER" id="PTHR38011:SF11">
    <property type="entry name" value="2,5-DIAMINO-6-RIBOSYLAMINO-4(3H)-PYRIMIDINONE 5'-PHOSPHATE REDUCTASE"/>
    <property type="match status" value="1"/>
</dbReference>
<sequence length="194" mass="21207">MDNGPRRLVVSEYLSLDGVMEDPMWTMPYWSDELAAYKRDELFAADALVLGRVTFEAFAEAWASRTSEDGYAERINALPKHVATTTLGPGEVDRRGWNGRHLGDDPKAAVRSLKGGAGGDLLVFGSATLVRSLVRAGLVDEYRLLVYPVVLGQGKRLFESERASLDLVEARSFDTGVTALTYRPSGAGRQNSPL</sequence>
<dbReference type="InterPro" id="IPR002734">
    <property type="entry name" value="RibDG_C"/>
</dbReference>
<dbReference type="GO" id="GO:0008703">
    <property type="term" value="F:5-amino-6-(5-phosphoribosylamino)uracil reductase activity"/>
    <property type="evidence" value="ECO:0007669"/>
    <property type="project" value="InterPro"/>
</dbReference>
<dbReference type="InterPro" id="IPR024072">
    <property type="entry name" value="DHFR-like_dom_sf"/>
</dbReference>
<dbReference type="AlphaFoldDB" id="A0A271J113"/>
<dbReference type="Pfam" id="PF01872">
    <property type="entry name" value="RibD_C"/>
    <property type="match status" value="1"/>
</dbReference>
<accession>A0A271J113</accession>
<protein>
    <recommendedName>
        <fullName evidence="1">Bacterial bifunctional deaminase-reductase C-terminal domain-containing protein</fullName>
    </recommendedName>
</protein>
<keyword evidence="3" id="KW-1185">Reference proteome</keyword>